<protein>
    <recommendedName>
        <fullName evidence="12">Lymphoid-restricted membrane protein-like</fullName>
    </recommendedName>
</protein>
<gene>
    <name evidence="10" type="ORF">AAFF_G00324610</name>
</gene>
<keyword evidence="3" id="KW-0963">Cytoplasm</keyword>
<evidence type="ECO:0000256" key="9">
    <source>
        <dbReference type="SAM" id="Phobius"/>
    </source>
</evidence>
<feature type="compositionally biased region" description="Basic and acidic residues" evidence="8">
    <location>
        <begin position="209"/>
        <end position="222"/>
    </location>
</feature>
<dbReference type="GO" id="GO:0005737">
    <property type="term" value="C:cytoplasm"/>
    <property type="evidence" value="ECO:0007669"/>
    <property type="project" value="UniProtKB-SubCell"/>
</dbReference>
<accession>A0AAD7W071</accession>
<feature type="transmembrane region" description="Helical" evidence="9">
    <location>
        <begin position="402"/>
        <end position="422"/>
    </location>
</feature>
<sequence length="431" mass="48713">MQCSVFLTGKARSLSMNIREFWDIRTLSQLSCYCHETHGAFCYQGYRDESEALRLEMTPNTMQSRLWSVLPSVPGVAQVCHGWPELSQEDLLEASWDELSILERLGLNSLQMTEDEVERAFTRLALAFRCDQFTLRSRLQAESLKALCVCLDSTRTKILQRLELCLSILGGSVERITTAAEVLGAVHQEARVSRAVELMVAHVESLKRQHTQDRAELEEARRLAQRAGRSRQLSDPRGMCCCHLVAGRMHCSARRRISIAVISKQLKSQGSECRSSDHQKGSATLSQSQESQNLEGRQHVSTKEDLSGNGPVQETADPLLAQVEHPTQSLAEKPGPLPTKDALWQRRGRFRGLKEPHAEEKPEGAPESRRELSGCDRSDDDSCTFRPAQRPLVSWLSHCHLILFWLYVMTVSFVILLGVFLWSMRGPLFWI</sequence>
<feature type="compositionally biased region" description="Basic and acidic residues" evidence="8">
    <location>
        <begin position="352"/>
        <end position="377"/>
    </location>
</feature>
<comment type="caution">
    <text evidence="10">The sequence shown here is derived from an EMBL/GenBank/DDBJ whole genome shotgun (WGS) entry which is preliminary data.</text>
</comment>
<keyword evidence="4 9" id="KW-0812">Transmembrane</keyword>
<comment type="subcellular location">
    <subcellularLocation>
        <location evidence="2">Cytoplasm</location>
    </subcellularLocation>
    <subcellularLocation>
        <location evidence="1">Membrane</location>
        <topology evidence="1">Single-pass membrane protein</topology>
    </subcellularLocation>
</comment>
<keyword evidence="7 9" id="KW-0472">Membrane</keyword>
<feature type="compositionally biased region" description="Basic and acidic residues" evidence="8">
    <location>
        <begin position="296"/>
        <end position="306"/>
    </location>
</feature>
<reference evidence="10" key="1">
    <citation type="journal article" date="2023" name="Science">
        <title>Genome structures resolve the early diversification of teleost fishes.</title>
        <authorList>
            <person name="Parey E."/>
            <person name="Louis A."/>
            <person name="Montfort J."/>
            <person name="Bouchez O."/>
            <person name="Roques C."/>
            <person name="Iampietro C."/>
            <person name="Lluch J."/>
            <person name="Castinel A."/>
            <person name="Donnadieu C."/>
            <person name="Desvignes T."/>
            <person name="Floi Bucao C."/>
            <person name="Jouanno E."/>
            <person name="Wen M."/>
            <person name="Mejri S."/>
            <person name="Dirks R."/>
            <person name="Jansen H."/>
            <person name="Henkel C."/>
            <person name="Chen W.J."/>
            <person name="Zahm M."/>
            <person name="Cabau C."/>
            <person name="Klopp C."/>
            <person name="Thompson A.W."/>
            <person name="Robinson-Rechavi M."/>
            <person name="Braasch I."/>
            <person name="Lecointre G."/>
            <person name="Bobe J."/>
            <person name="Postlethwait J.H."/>
            <person name="Berthelot C."/>
            <person name="Roest Crollius H."/>
            <person name="Guiguen Y."/>
        </authorList>
    </citation>
    <scope>NUCLEOTIDE SEQUENCE</scope>
    <source>
        <strain evidence="10">NC1722</strain>
    </source>
</reference>
<dbReference type="GO" id="GO:0016020">
    <property type="term" value="C:membrane"/>
    <property type="evidence" value="ECO:0007669"/>
    <property type="project" value="UniProtKB-SubCell"/>
</dbReference>
<feature type="compositionally biased region" description="Polar residues" evidence="8">
    <location>
        <begin position="281"/>
        <end position="295"/>
    </location>
</feature>
<keyword evidence="5 9" id="KW-1133">Transmembrane helix</keyword>
<dbReference type="EMBL" id="JAINUG010000499">
    <property type="protein sequence ID" value="KAJ8367162.1"/>
    <property type="molecule type" value="Genomic_DNA"/>
</dbReference>
<dbReference type="Proteomes" id="UP001221898">
    <property type="component" value="Unassembled WGS sequence"/>
</dbReference>
<dbReference type="PANTHER" id="PTHR15352">
    <property type="entry name" value="LYMPHOID-RESTRICTED MEMBRANE PROTEIN, JAW1"/>
    <property type="match status" value="1"/>
</dbReference>
<evidence type="ECO:0000256" key="8">
    <source>
        <dbReference type="SAM" id="MobiDB-lite"/>
    </source>
</evidence>
<evidence type="ECO:0000313" key="11">
    <source>
        <dbReference type="Proteomes" id="UP001221898"/>
    </source>
</evidence>
<dbReference type="PANTHER" id="PTHR15352:SF4">
    <property type="entry name" value="LYMPHOID-RESTRICTED MEMBRANE PROTEIN-LIKE ISOFORM X1"/>
    <property type="match status" value="1"/>
</dbReference>
<proteinExistence type="predicted"/>
<dbReference type="Pfam" id="PF05781">
    <property type="entry name" value="MRVI1"/>
    <property type="match status" value="1"/>
</dbReference>
<evidence type="ECO:0008006" key="12">
    <source>
        <dbReference type="Google" id="ProtNLM"/>
    </source>
</evidence>
<organism evidence="10 11">
    <name type="scientific">Aldrovandia affinis</name>
    <dbReference type="NCBI Taxonomy" id="143900"/>
    <lineage>
        <taxon>Eukaryota</taxon>
        <taxon>Metazoa</taxon>
        <taxon>Chordata</taxon>
        <taxon>Craniata</taxon>
        <taxon>Vertebrata</taxon>
        <taxon>Euteleostomi</taxon>
        <taxon>Actinopterygii</taxon>
        <taxon>Neopterygii</taxon>
        <taxon>Teleostei</taxon>
        <taxon>Notacanthiformes</taxon>
        <taxon>Halosauridae</taxon>
        <taxon>Aldrovandia</taxon>
    </lineage>
</organism>
<evidence type="ECO:0000256" key="2">
    <source>
        <dbReference type="ARBA" id="ARBA00004496"/>
    </source>
</evidence>
<name>A0AAD7W071_9TELE</name>
<evidence type="ECO:0000256" key="6">
    <source>
        <dbReference type="ARBA" id="ARBA00023054"/>
    </source>
</evidence>
<evidence type="ECO:0000256" key="7">
    <source>
        <dbReference type="ARBA" id="ARBA00023136"/>
    </source>
</evidence>
<keyword evidence="6" id="KW-0175">Coiled coil</keyword>
<keyword evidence="11" id="KW-1185">Reference proteome</keyword>
<feature type="region of interest" description="Disordered" evidence="8">
    <location>
        <begin position="268"/>
        <end position="314"/>
    </location>
</feature>
<evidence type="ECO:0000256" key="3">
    <source>
        <dbReference type="ARBA" id="ARBA00022490"/>
    </source>
</evidence>
<evidence type="ECO:0000256" key="4">
    <source>
        <dbReference type="ARBA" id="ARBA00022692"/>
    </source>
</evidence>
<feature type="region of interest" description="Disordered" evidence="8">
    <location>
        <begin position="351"/>
        <end position="381"/>
    </location>
</feature>
<feature type="region of interest" description="Disordered" evidence="8">
    <location>
        <begin position="209"/>
        <end position="235"/>
    </location>
</feature>
<evidence type="ECO:0000313" key="10">
    <source>
        <dbReference type="EMBL" id="KAJ8367162.1"/>
    </source>
</evidence>
<dbReference type="AlphaFoldDB" id="A0AAD7W071"/>
<evidence type="ECO:0000256" key="5">
    <source>
        <dbReference type="ARBA" id="ARBA00022989"/>
    </source>
</evidence>
<evidence type="ECO:0000256" key="1">
    <source>
        <dbReference type="ARBA" id="ARBA00004167"/>
    </source>
</evidence>
<dbReference type="InterPro" id="IPR008677">
    <property type="entry name" value="MRVI1"/>
</dbReference>